<dbReference type="EMBL" id="FWFN01000004">
    <property type="protein sequence ID" value="SLN46696.1"/>
    <property type="molecule type" value="Genomic_DNA"/>
</dbReference>
<gene>
    <name evidence="2" type="ORF">PSM7751_02174</name>
</gene>
<dbReference type="RefSeq" id="WP_085888237.1">
    <property type="nucleotide sequence ID" value="NZ_FWFN01000004.1"/>
</dbReference>
<organism evidence="2 3">
    <name type="scientific">Pseudooceanicola marinus</name>
    <dbReference type="NCBI Taxonomy" id="396013"/>
    <lineage>
        <taxon>Bacteria</taxon>
        <taxon>Pseudomonadati</taxon>
        <taxon>Pseudomonadota</taxon>
        <taxon>Alphaproteobacteria</taxon>
        <taxon>Rhodobacterales</taxon>
        <taxon>Paracoccaceae</taxon>
        <taxon>Pseudooceanicola</taxon>
    </lineage>
</organism>
<feature type="compositionally biased region" description="Basic and acidic residues" evidence="1">
    <location>
        <begin position="27"/>
        <end position="37"/>
    </location>
</feature>
<dbReference type="OrthoDB" id="7867983at2"/>
<evidence type="ECO:0000313" key="2">
    <source>
        <dbReference type="EMBL" id="SLN46696.1"/>
    </source>
</evidence>
<accession>A0A1X6ZBY1</accession>
<keyword evidence="3" id="KW-1185">Reference proteome</keyword>
<reference evidence="2 3" key="1">
    <citation type="submission" date="2017-03" db="EMBL/GenBank/DDBJ databases">
        <authorList>
            <person name="Afonso C.L."/>
            <person name="Miller P.J."/>
            <person name="Scott M.A."/>
            <person name="Spackman E."/>
            <person name="Goraichik I."/>
            <person name="Dimitrov K.M."/>
            <person name="Suarez D.L."/>
            <person name="Swayne D.E."/>
        </authorList>
    </citation>
    <scope>NUCLEOTIDE SEQUENCE [LARGE SCALE GENOMIC DNA]</scope>
    <source>
        <strain evidence="2 3">CECT 7751</strain>
    </source>
</reference>
<feature type="region of interest" description="Disordered" evidence="1">
    <location>
        <begin position="1"/>
        <end position="38"/>
    </location>
</feature>
<sequence>MKPTLDDILNGVPEQSGNGGKPLSPTKKADARSETQLDKISASAKRLLSEEAEQRADKIARLSAARRALGREDNT</sequence>
<evidence type="ECO:0000256" key="1">
    <source>
        <dbReference type="SAM" id="MobiDB-lite"/>
    </source>
</evidence>
<dbReference type="AlphaFoldDB" id="A0A1X6ZBY1"/>
<evidence type="ECO:0000313" key="3">
    <source>
        <dbReference type="Proteomes" id="UP000193963"/>
    </source>
</evidence>
<protein>
    <submittedName>
        <fullName evidence="2">Uncharacterized protein</fullName>
    </submittedName>
</protein>
<proteinExistence type="predicted"/>
<name>A0A1X6ZBY1_9RHOB</name>
<dbReference type="Proteomes" id="UP000193963">
    <property type="component" value="Unassembled WGS sequence"/>
</dbReference>